<evidence type="ECO:0008006" key="3">
    <source>
        <dbReference type="Google" id="ProtNLM"/>
    </source>
</evidence>
<dbReference type="PROSITE" id="PS51257">
    <property type="entry name" value="PROKAR_LIPOPROTEIN"/>
    <property type="match status" value="1"/>
</dbReference>
<evidence type="ECO:0000313" key="1">
    <source>
        <dbReference type="EMBL" id="SIR48710.1"/>
    </source>
</evidence>
<dbReference type="EMBL" id="FTMC01000029">
    <property type="protein sequence ID" value="SIR48710.1"/>
    <property type="molecule type" value="Genomic_DNA"/>
</dbReference>
<proteinExistence type="predicted"/>
<evidence type="ECO:0000313" key="2">
    <source>
        <dbReference type="Proteomes" id="UP000186079"/>
    </source>
</evidence>
<name>A0A1N7BBK4_9PSED</name>
<sequence>MYRAIGLGVLLSLGGCIAVSDMVEATREQFADVGLLDHSQTQRGASRRLQADSFIYIAQDDYPASPDAVRSNALADEAYRSFTEYFPQVRRAEAPLSLQQALVRAQSAGAHYLLFGRVAGEDDRIGTLIEWEDQQSLDRLGVDRGVVQLLLIETATRFPVDAARITTRGGLLTLYETRPQDLLGAPLRQYARSLRGLN</sequence>
<organism evidence="1 2">
    <name type="scientific">Pseudomonas flexibilis</name>
    <dbReference type="NCBI Taxonomy" id="706570"/>
    <lineage>
        <taxon>Bacteria</taxon>
        <taxon>Pseudomonadati</taxon>
        <taxon>Pseudomonadota</taxon>
        <taxon>Gammaproteobacteria</taxon>
        <taxon>Pseudomonadales</taxon>
        <taxon>Pseudomonadaceae</taxon>
        <taxon>Pseudomonas</taxon>
    </lineage>
</organism>
<gene>
    <name evidence="1" type="ORF">SAMN05421672_1294</name>
</gene>
<protein>
    <recommendedName>
        <fullName evidence="3">Lipoprotein</fullName>
    </recommendedName>
</protein>
<dbReference type="AlphaFoldDB" id="A0A1N7BBK4"/>
<accession>A0A1N7BBK4</accession>
<dbReference type="InterPro" id="IPR032248">
    <property type="entry name" value="DUF4823"/>
</dbReference>
<dbReference type="Proteomes" id="UP000186079">
    <property type="component" value="Unassembled WGS sequence"/>
</dbReference>
<dbReference type="RefSeq" id="WP_039562904.1">
    <property type="nucleotide sequence ID" value="NZ_FTMC01000029.1"/>
</dbReference>
<dbReference type="Pfam" id="PF16105">
    <property type="entry name" value="DUF4823"/>
    <property type="match status" value="1"/>
</dbReference>
<reference evidence="1 2" key="1">
    <citation type="submission" date="2017-01" db="EMBL/GenBank/DDBJ databases">
        <authorList>
            <person name="Mah S.A."/>
            <person name="Swanson W.J."/>
            <person name="Moy G.W."/>
            <person name="Vacquier V.D."/>
        </authorList>
    </citation>
    <scope>NUCLEOTIDE SEQUENCE [LARGE SCALE GENOMIC DNA]</scope>
    <source>
        <strain evidence="1 2">ATCC 29606</strain>
    </source>
</reference>